<evidence type="ECO:0000259" key="1">
    <source>
        <dbReference type="PROSITE" id="PS50801"/>
    </source>
</evidence>
<protein>
    <submittedName>
        <fullName evidence="2">STAS domain-containing protein</fullName>
    </submittedName>
</protein>
<dbReference type="SUPFAM" id="SSF52091">
    <property type="entry name" value="SpoIIaa-like"/>
    <property type="match status" value="1"/>
</dbReference>
<evidence type="ECO:0000313" key="2">
    <source>
        <dbReference type="EMBL" id="MFC3897067.1"/>
    </source>
</evidence>
<keyword evidence="3" id="KW-1185">Reference proteome</keyword>
<comment type="caution">
    <text evidence="2">The sequence shown here is derived from an EMBL/GenBank/DDBJ whole genome shotgun (WGS) entry which is preliminary data.</text>
</comment>
<dbReference type="InterPro" id="IPR036513">
    <property type="entry name" value="STAS_dom_sf"/>
</dbReference>
<accession>A0ABV8C4W9</accession>
<dbReference type="InterPro" id="IPR002645">
    <property type="entry name" value="STAS_dom"/>
</dbReference>
<dbReference type="EMBL" id="JBHRZI010000032">
    <property type="protein sequence ID" value="MFC3897067.1"/>
    <property type="molecule type" value="Genomic_DNA"/>
</dbReference>
<dbReference type="Pfam" id="PF01740">
    <property type="entry name" value="STAS"/>
    <property type="match status" value="1"/>
</dbReference>
<organism evidence="2 3">
    <name type="scientific">Lentzea rhizosphaerae</name>
    <dbReference type="NCBI Taxonomy" id="2041025"/>
    <lineage>
        <taxon>Bacteria</taxon>
        <taxon>Bacillati</taxon>
        <taxon>Actinomycetota</taxon>
        <taxon>Actinomycetes</taxon>
        <taxon>Pseudonocardiales</taxon>
        <taxon>Pseudonocardiaceae</taxon>
        <taxon>Lentzea</taxon>
    </lineage>
</organism>
<sequence>MHSFDYTDIVSKVVIDLSDAHVWDSSAVATLDAVTAKFSSRGIETEIVGLNPHSEHLHTKLSGQLTGSH</sequence>
<name>A0ABV8C4W9_9PSEU</name>
<reference evidence="3" key="1">
    <citation type="journal article" date="2019" name="Int. J. Syst. Evol. Microbiol.">
        <title>The Global Catalogue of Microorganisms (GCM) 10K type strain sequencing project: providing services to taxonomists for standard genome sequencing and annotation.</title>
        <authorList>
            <consortium name="The Broad Institute Genomics Platform"/>
            <consortium name="The Broad Institute Genome Sequencing Center for Infectious Disease"/>
            <person name="Wu L."/>
            <person name="Ma J."/>
        </authorList>
    </citation>
    <scope>NUCLEOTIDE SEQUENCE [LARGE SCALE GENOMIC DNA]</scope>
    <source>
        <strain evidence="3">CGMCC 4.7405</strain>
    </source>
</reference>
<dbReference type="Proteomes" id="UP001595690">
    <property type="component" value="Unassembled WGS sequence"/>
</dbReference>
<feature type="domain" description="STAS" evidence="1">
    <location>
        <begin position="1"/>
        <end position="69"/>
    </location>
</feature>
<dbReference type="RefSeq" id="WP_382378555.1">
    <property type="nucleotide sequence ID" value="NZ_JBHRZI010000032.1"/>
</dbReference>
<evidence type="ECO:0000313" key="3">
    <source>
        <dbReference type="Proteomes" id="UP001595690"/>
    </source>
</evidence>
<gene>
    <name evidence="2" type="ORF">ACFOWZ_36790</name>
</gene>
<dbReference type="PROSITE" id="PS50801">
    <property type="entry name" value="STAS"/>
    <property type="match status" value="1"/>
</dbReference>
<proteinExistence type="predicted"/>
<dbReference type="Gene3D" id="3.30.750.24">
    <property type="entry name" value="STAS domain"/>
    <property type="match status" value="1"/>
</dbReference>